<evidence type="ECO:0000256" key="1">
    <source>
        <dbReference type="ARBA" id="ARBA00008984"/>
    </source>
</evidence>
<evidence type="ECO:0000256" key="3">
    <source>
        <dbReference type="HAMAP-Rule" id="MF_00413"/>
    </source>
</evidence>
<dbReference type="GO" id="GO:0005737">
    <property type="term" value="C:cytoplasm"/>
    <property type="evidence" value="ECO:0007669"/>
    <property type="project" value="UniProtKB-SubCell"/>
</dbReference>
<accession>A0A6M4MDK9</accession>
<sequence>MASDASNSEAFAHANYQLDAMGLRCPEPVMMVRLKVRKMEEGETVCVTADDPSTARDIASFCRFMQHTLISAQTDNIPYQYLIRKGL</sequence>
<dbReference type="Proteomes" id="UP000219285">
    <property type="component" value="Chromosome"/>
</dbReference>
<comment type="subcellular location">
    <subcellularLocation>
        <location evidence="3">Cytoplasm</location>
    </subcellularLocation>
</comment>
<reference evidence="5 6" key="2">
    <citation type="submission" date="2020-04" db="EMBL/GenBank/DDBJ databases">
        <title>Complete genome sequence of Alteromonas pelagimontana 5.12T.</title>
        <authorList>
            <person name="Sinha R.K."/>
            <person name="Krishnan K.P."/>
            <person name="Kurian J.P."/>
        </authorList>
    </citation>
    <scope>NUCLEOTIDE SEQUENCE [LARGE SCALE GENOMIC DNA]</scope>
    <source>
        <strain evidence="5 6">5.12</strain>
    </source>
</reference>
<proteinExistence type="inferred from homology"/>
<dbReference type="HAMAP" id="MF_00413">
    <property type="entry name" value="Thiourid_synth_A"/>
    <property type="match status" value="1"/>
</dbReference>
<protein>
    <recommendedName>
        <fullName evidence="3">Sulfur carrier protein TusA</fullName>
    </recommendedName>
</protein>
<gene>
    <name evidence="3 5" type="primary">tusA</name>
    <name evidence="5" type="ORF">CA267_009010</name>
</gene>
<keyword evidence="2 3" id="KW-0963">Cytoplasm</keyword>
<dbReference type="RefSeq" id="WP_075607791.1">
    <property type="nucleotide sequence ID" value="NZ_CP052766.1"/>
</dbReference>
<dbReference type="Gene3D" id="3.30.110.40">
    <property type="entry name" value="TusA-like domain"/>
    <property type="match status" value="1"/>
</dbReference>
<dbReference type="PROSITE" id="PS01148">
    <property type="entry name" value="UPF0033"/>
    <property type="match status" value="1"/>
</dbReference>
<keyword evidence="6" id="KW-1185">Reference proteome</keyword>
<evidence type="ECO:0000256" key="2">
    <source>
        <dbReference type="ARBA" id="ARBA00022490"/>
    </source>
</evidence>
<name>A0A6M4MDK9_9ALTE</name>
<evidence type="ECO:0000313" key="5">
    <source>
        <dbReference type="EMBL" id="QJR80908.1"/>
    </source>
</evidence>
<evidence type="ECO:0000259" key="4">
    <source>
        <dbReference type="PROSITE" id="PS01148"/>
    </source>
</evidence>
<dbReference type="SUPFAM" id="SSF64307">
    <property type="entry name" value="SirA-like"/>
    <property type="match status" value="1"/>
</dbReference>
<evidence type="ECO:0000313" key="6">
    <source>
        <dbReference type="Proteomes" id="UP000219285"/>
    </source>
</evidence>
<feature type="active site" description="Cysteine persulfide intermediate" evidence="3">
    <location>
        <position position="25"/>
    </location>
</feature>
<dbReference type="Pfam" id="PF01206">
    <property type="entry name" value="TusA"/>
    <property type="match status" value="1"/>
</dbReference>
<dbReference type="GO" id="GO:0097163">
    <property type="term" value="F:sulfur carrier activity"/>
    <property type="evidence" value="ECO:0007669"/>
    <property type="project" value="UniProtKB-UniRule"/>
</dbReference>
<dbReference type="InterPro" id="IPR022931">
    <property type="entry name" value="Sulphur_carrier_TusA"/>
</dbReference>
<dbReference type="GO" id="GO:0002143">
    <property type="term" value="P:tRNA wobble position uridine thiolation"/>
    <property type="evidence" value="ECO:0007669"/>
    <property type="project" value="InterPro"/>
</dbReference>
<organism evidence="5 6">
    <name type="scientific">Alteromonas pelagimontana</name>
    <dbReference type="NCBI Taxonomy" id="1858656"/>
    <lineage>
        <taxon>Bacteria</taxon>
        <taxon>Pseudomonadati</taxon>
        <taxon>Pseudomonadota</taxon>
        <taxon>Gammaproteobacteria</taxon>
        <taxon>Alteromonadales</taxon>
        <taxon>Alteromonadaceae</taxon>
        <taxon>Alteromonas/Salinimonas group</taxon>
        <taxon>Alteromonas</taxon>
    </lineage>
</organism>
<comment type="similarity">
    <text evidence="1 3">Belongs to the sulfur carrier protein TusA family.</text>
</comment>
<dbReference type="AlphaFoldDB" id="A0A6M4MDK9"/>
<dbReference type="GO" id="GO:0016740">
    <property type="term" value="F:transferase activity"/>
    <property type="evidence" value="ECO:0007669"/>
    <property type="project" value="UniProtKB-KW"/>
</dbReference>
<comment type="function">
    <text evidence="3">Sulfur carrier protein which probably makes part of a sulfur-relay system.</text>
</comment>
<dbReference type="OrthoDB" id="9797352at2"/>
<keyword evidence="5" id="KW-0808">Transferase</keyword>
<dbReference type="PANTHER" id="PTHR33279:SF2">
    <property type="entry name" value="SULFUR CARRIER PROTEIN TUSA"/>
    <property type="match status" value="1"/>
</dbReference>
<dbReference type="KEGG" id="apel:CA267_009010"/>
<reference evidence="6" key="1">
    <citation type="submission" date="2014-12" db="EMBL/GenBank/DDBJ databases">
        <title>Complete genome sequence of a multi-drug resistant Klebsiella pneumoniae.</title>
        <authorList>
            <person name="Hua X."/>
            <person name="Chen Q."/>
            <person name="Li X."/>
            <person name="Feng Y."/>
            <person name="Ruan Z."/>
            <person name="Yu Y."/>
        </authorList>
    </citation>
    <scope>NUCLEOTIDE SEQUENCE [LARGE SCALE GENOMIC DNA]</scope>
    <source>
        <strain evidence="6">5.12</strain>
    </source>
</reference>
<dbReference type="PANTHER" id="PTHR33279">
    <property type="entry name" value="SULFUR CARRIER PROTEIN YEDF-RELATED"/>
    <property type="match status" value="1"/>
</dbReference>
<dbReference type="EMBL" id="CP052766">
    <property type="protein sequence ID" value="QJR80908.1"/>
    <property type="molecule type" value="Genomic_DNA"/>
</dbReference>
<dbReference type="InterPro" id="IPR036868">
    <property type="entry name" value="TusA-like_sf"/>
</dbReference>
<feature type="domain" description="UPF0033" evidence="4">
    <location>
        <begin position="18"/>
        <end position="42"/>
    </location>
</feature>
<dbReference type="InterPro" id="IPR001455">
    <property type="entry name" value="TusA-like"/>
</dbReference>
<dbReference type="NCBIfam" id="NF001423">
    <property type="entry name" value="PRK00299.1"/>
    <property type="match status" value="1"/>
</dbReference>